<evidence type="ECO:0000313" key="2">
    <source>
        <dbReference type="EMBL" id="MEE4541454.1"/>
    </source>
</evidence>
<protein>
    <submittedName>
        <fullName evidence="2">Alkaline phosphatase PhoX</fullName>
    </submittedName>
</protein>
<dbReference type="InterPro" id="IPR008557">
    <property type="entry name" value="PhoX"/>
</dbReference>
<keyword evidence="3" id="KW-1185">Reference proteome</keyword>
<dbReference type="SUPFAM" id="SSF63829">
    <property type="entry name" value="Calcium-dependent phosphotriesterase"/>
    <property type="match status" value="1"/>
</dbReference>
<dbReference type="Pfam" id="PF05787">
    <property type="entry name" value="PhoX"/>
    <property type="match status" value="1"/>
</dbReference>
<comment type="caution">
    <text evidence="2">The sequence shown here is derived from an EMBL/GenBank/DDBJ whole genome shotgun (WGS) entry which is preliminary data.</text>
</comment>
<evidence type="ECO:0000256" key="1">
    <source>
        <dbReference type="SAM" id="MobiDB-lite"/>
    </source>
</evidence>
<gene>
    <name evidence="2" type="ORF">V2S66_05660</name>
</gene>
<name>A0ABU7P6M2_9ACTN</name>
<accession>A0ABU7P6M2</accession>
<organism evidence="2 3">
    <name type="scientific">Actinacidiphila polyblastidii</name>
    <dbReference type="NCBI Taxonomy" id="3110430"/>
    <lineage>
        <taxon>Bacteria</taxon>
        <taxon>Bacillati</taxon>
        <taxon>Actinomycetota</taxon>
        <taxon>Actinomycetes</taxon>
        <taxon>Kitasatosporales</taxon>
        <taxon>Streptomycetaceae</taxon>
        <taxon>Actinacidiphila</taxon>
    </lineage>
</organism>
<dbReference type="PANTHER" id="PTHR35399">
    <property type="entry name" value="SLR8030 PROTEIN"/>
    <property type="match status" value="1"/>
</dbReference>
<dbReference type="EMBL" id="JAZEWV010000003">
    <property type="protein sequence ID" value="MEE4541454.1"/>
    <property type="molecule type" value="Genomic_DNA"/>
</dbReference>
<dbReference type="PANTHER" id="PTHR35399:SF4">
    <property type="entry name" value="MEMBRANE PROTEIN"/>
    <property type="match status" value="1"/>
</dbReference>
<feature type="compositionally biased region" description="Basic and acidic residues" evidence="1">
    <location>
        <begin position="1"/>
        <end position="17"/>
    </location>
</feature>
<reference evidence="2 3" key="1">
    <citation type="submission" date="2023-12" db="EMBL/GenBank/DDBJ databases">
        <title>Streptomyces sp. V4-01.</title>
        <authorList>
            <person name="Somphong A."/>
            <person name="Phongsopitanun W."/>
        </authorList>
    </citation>
    <scope>NUCLEOTIDE SEQUENCE [LARGE SCALE GENOMIC DNA]</scope>
    <source>
        <strain evidence="2 3">V4-01</strain>
    </source>
</reference>
<feature type="region of interest" description="Disordered" evidence="1">
    <location>
        <begin position="1"/>
        <end position="29"/>
    </location>
</feature>
<sequence>MVGERQEPEPGEWRDGDAGPGYGPLVDDPAGLLALPAGFSYRVVARAAVTTPEPGGPTPPHPAAAFPGEHGATLLVAGHAPGGPRSDRPYPAAVADLVYDAAAAGGCTVVEVPHDGQDRHDGQPGEGVREWVALAGASANRGGGATPWGTWLAGEETEDLAGVRGMTRDHGYVFEVDPHDRLTNRHPKPLKALGRYAHAAVVVDPGRGHLYLTEDASAPDGLLYRWTAPEGFAHGRGRLAALDDTAGALQAFRCFDSGGRFVADLSRAARIGTVYGVDWVDVPDRDARSTSVRRQFPEGRVTRARTQASMWWADGGAYVVASHGRGESPGGHGGAVWFYNPSRRTLTLKVLLDVGTGAEQDLGAVTVSPFGGLIAAGDVGGVPHLLGVLDDGRTHPLARSRLDARAARRPEHGAFTGLAFSPDGETLFAGIRTPGVVLAITGPWRRRG</sequence>
<proteinExistence type="predicted"/>
<dbReference type="Proteomes" id="UP001344658">
    <property type="component" value="Unassembled WGS sequence"/>
</dbReference>
<evidence type="ECO:0000313" key="3">
    <source>
        <dbReference type="Proteomes" id="UP001344658"/>
    </source>
</evidence>